<proteinExistence type="predicted"/>
<dbReference type="GO" id="GO:0005524">
    <property type="term" value="F:ATP binding"/>
    <property type="evidence" value="ECO:0007669"/>
    <property type="project" value="InterPro"/>
</dbReference>
<evidence type="ECO:0000313" key="4">
    <source>
        <dbReference type="Proteomes" id="UP000266861"/>
    </source>
</evidence>
<dbReference type="SUPFAM" id="SSF56112">
    <property type="entry name" value="Protein kinase-like (PK-like)"/>
    <property type="match status" value="1"/>
</dbReference>
<dbReference type="InterPro" id="IPR001245">
    <property type="entry name" value="Ser-Thr/Tyr_kinase_cat_dom"/>
</dbReference>
<feature type="domain" description="Protein kinase" evidence="2">
    <location>
        <begin position="159"/>
        <end position="433"/>
    </location>
</feature>
<name>A0A397IWD9_9GLOM</name>
<evidence type="ECO:0000259" key="2">
    <source>
        <dbReference type="PROSITE" id="PS50011"/>
    </source>
</evidence>
<dbReference type="OrthoDB" id="346907at2759"/>
<organism evidence="3 4">
    <name type="scientific">Diversispora epigaea</name>
    <dbReference type="NCBI Taxonomy" id="1348612"/>
    <lineage>
        <taxon>Eukaryota</taxon>
        <taxon>Fungi</taxon>
        <taxon>Fungi incertae sedis</taxon>
        <taxon>Mucoromycota</taxon>
        <taxon>Glomeromycotina</taxon>
        <taxon>Glomeromycetes</taxon>
        <taxon>Diversisporales</taxon>
        <taxon>Diversisporaceae</taxon>
        <taxon>Diversispora</taxon>
    </lineage>
</organism>
<dbReference type="InterPro" id="IPR051681">
    <property type="entry name" value="Ser/Thr_Kinases-Pseudokinases"/>
</dbReference>
<dbReference type="Pfam" id="PF07714">
    <property type="entry name" value="PK_Tyr_Ser-Thr"/>
    <property type="match status" value="1"/>
</dbReference>
<dbReference type="EMBL" id="PQFF01000170">
    <property type="protein sequence ID" value="RHZ77394.1"/>
    <property type="molecule type" value="Genomic_DNA"/>
</dbReference>
<dbReference type="GO" id="GO:0004674">
    <property type="term" value="F:protein serine/threonine kinase activity"/>
    <property type="evidence" value="ECO:0007669"/>
    <property type="project" value="TreeGrafter"/>
</dbReference>
<evidence type="ECO:0000313" key="3">
    <source>
        <dbReference type="EMBL" id="RHZ77394.1"/>
    </source>
</evidence>
<dbReference type="InterPro" id="IPR011009">
    <property type="entry name" value="Kinase-like_dom_sf"/>
</dbReference>
<dbReference type="PANTHER" id="PTHR44329">
    <property type="entry name" value="SERINE/THREONINE-PROTEIN KINASE TNNI3K-RELATED"/>
    <property type="match status" value="1"/>
</dbReference>
<keyword evidence="4" id="KW-1185">Reference proteome</keyword>
<dbReference type="STRING" id="1348612.A0A397IWD9"/>
<evidence type="ECO:0000256" key="1">
    <source>
        <dbReference type="SAM" id="MobiDB-lite"/>
    </source>
</evidence>
<feature type="region of interest" description="Disordered" evidence="1">
    <location>
        <begin position="61"/>
        <end position="95"/>
    </location>
</feature>
<accession>A0A397IWD9</accession>
<dbReference type="AlphaFoldDB" id="A0A397IWD9"/>
<comment type="caution">
    <text evidence="3">The sequence shown here is derived from an EMBL/GenBank/DDBJ whole genome shotgun (WGS) entry which is preliminary data.</text>
</comment>
<dbReference type="Gene3D" id="1.10.510.10">
    <property type="entry name" value="Transferase(Phosphotransferase) domain 1"/>
    <property type="match status" value="1"/>
</dbReference>
<reference evidence="3 4" key="1">
    <citation type="submission" date="2018-08" db="EMBL/GenBank/DDBJ databases">
        <title>Genome and evolution of the arbuscular mycorrhizal fungus Diversispora epigaea (formerly Glomus versiforme) and its bacterial endosymbionts.</title>
        <authorList>
            <person name="Sun X."/>
            <person name="Fei Z."/>
            <person name="Harrison M."/>
        </authorList>
    </citation>
    <scope>NUCLEOTIDE SEQUENCE [LARGE SCALE GENOMIC DNA]</scope>
    <source>
        <strain evidence="3 4">IT104</strain>
    </source>
</reference>
<dbReference type="Proteomes" id="UP000266861">
    <property type="component" value="Unassembled WGS sequence"/>
</dbReference>
<dbReference type="InterPro" id="IPR000719">
    <property type="entry name" value="Prot_kinase_dom"/>
</dbReference>
<dbReference type="PRINTS" id="PR00109">
    <property type="entry name" value="TYRKINASE"/>
</dbReference>
<dbReference type="PROSITE" id="PS50011">
    <property type="entry name" value="PROTEIN_KINASE_DOM"/>
    <property type="match status" value="1"/>
</dbReference>
<gene>
    <name evidence="3" type="ORF">Glove_180g74</name>
</gene>
<protein>
    <recommendedName>
        <fullName evidence="2">Protein kinase domain-containing protein</fullName>
    </recommendedName>
</protein>
<sequence length="528" mass="60882">MSDKEFENIVDIGNIENIFDIENTKDIESTKIIENTKNIECTKNVENIENIAKKSKKKTTDSFSSTKKSKKKTTDSFSSTKKTKKKTTDSFSSNDGTCPECLQPQTGNKWCNPCNSKHFQDEFPDWTSENKEIDKFIQETQLNALGRSSFIEWVDYKKFFNVQYLARGGFGTVYKANWLKGPIVEWNMKTQTWTREIVGSDKYTVALKSLNNSVNITKEFLDEVKTCLYCSGNYLIVRCLGITKHSETGNYMMIMDYGYGGNLRKYLGQNFTLFDWYKKLSLARDIAEGLRFIHKRGCVHRDFHSGNIVYNGSWPCITDLGLCRPADKQLDTDEIYGVLPYLGPEVIRGQTYTSASDVYSLGVIMWEISCAELPFGNRSHDINLVIDICKGERPKFKDNVPKCYVELVNRCWESDPKDRPEADEVLETLEKWFVEFRDSYNSNSKLSEIVKQFREADKIDDEKVKTKEIEQEIENNMIPELSAHPSAVYTSRVFKLSEFSNNSFSKKNYEVTSREINFDAFILPSDLE</sequence>